<feature type="region of interest" description="Disordered" evidence="1">
    <location>
        <begin position="151"/>
        <end position="177"/>
    </location>
</feature>
<evidence type="ECO:0000313" key="3">
    <source>
        <dbReference type="Proteomes" id="UP000738359"/>
    </source>
</evidence>
<evidence type="ECO:0000256" key="1">
    <source>
        <dbReference type="SAM" id="MobiDB-lite"/>
    </source>
</evidence>
<comment type="caution">
    <text evidence="2">The sequence shown here is derived from an EMBL/GenBank/DDBJ whole genome shotgun (WGS) entry which is preliminary data.</text>
</comment>
<proteinExistence type="predicted"/>
<dbReference type="Proteomes" id="UP000738359">
    <property type="component" value="Unassembled WGS sequence"/>
</dbReference>
<sequence length="233" mass="24043">KVKQSPKSGLGVELGVGLGIFSNQDSTLEQLRGASQTLQHHKAKQREGEDQDSTHNGQATGSGQQSSERQDQQLPLVTIAAAEGAVSSPRPGLKTSFGGFSSLSEARTQTMALAEVTEDHLGMALSFPSPSVATPNPKACTPTSDPIVAFSDGVSSSDLLGPLHNASSPPEPRKPNRFSIKTYQMERSNHGLSNVWALGGLDSTPGAALAPSPPASHGFLHQGDSAAATGVVG</sequence>
<feature type="non-terminal residue" evidence="2">
    <location>
        <position position="233"/>
    </location>
</feature>
<gene>
    <name evidence="2" type="ORF">BGZ70_006197</name>
</gene>
<evidence type="ECO:0000313" key="2">
    <source>
        <dbReference type="EMBL" id="KAF9964623.1"/>
    </source>
</evidence>
<dbReference type="OrthoDB" id="2402470at2759"/>
<name>A0A9P6J801_MORAP</name>
<keyword evidence="3" id="KW-1185">Reference proteome</keyword>
<organism evidence="2 3">
    <name type="scientific">Mortierella alpina</name>
    <name type="common">Oleaginous fungus</name>
    <name type="synonym">Mortierella renispora</name>
    <dbReference type="NCBI Taxonomy" id="64518"/>
    <lineage>
        <taxon>Eukaryota</taxon>
        <taxon>Fungi</taxon>
        <taxon>Fungi incertae sedis</taxon>
        <taxon>Mucoromycota</taxon>
        <taxon>Mortierellomycotina</taxon>
        <taxon>Mortierellomycetes</taxon>
        <taxon>Mortierellales</taxon>
        <taxon>Mortierellaceae</taxon>
        <taxon>Mortierella</taxon>
    </lineage>
</organism>
<reference evidence="2" key="1">
    <citation type="journal article" date="2020" name="Fungal Divers.">
        <title>Resolving the Mortierellaceae phylogeny through synthesis of multi-gene phylogenetics and phylogenomics.</title>
        <authorList>
            <person name="Vandepol N."/>
            <person name="Liber J."/>
            <person name="Desiro A."/>
            <person name="Na H."/>
            <person name="Kennedy M."/>
            <person name="Barry K."/>
            <person name="Grigoriev I.V."/>
            <person name="Miller A.N."/>
            <person name="O'Donnell K."/>
            <person name="Stajich J.E."/>
            <person name="Bonito G."/>
        </authorList>
    </citation>
    <scope>NUCLEOTIDE SEQUENCE</scope>
    <source>
        <strain evidence="2">CK1249</strain>
    </source>
</reference>
<feature type="compositionally biased region" description="Polar residues" evidence="1">
    <location>
        <begin position="54"/>
        <end position="75"/>
    </location>
</feature>
<protein>
    <submittedName>
        <fullName evidence="2">Uncharacterized protein</fullName>
    </submittedName>
</protein>
<feature type="region of interest" description="Disordered" evidence="1">
    <location>
        <begin position="31"/>
        <end position="99"/>
    </location>
</feature>
<dbReference type="EMBL" id="JAAAHY010000343">
    <property type="protein sequence ID" value="KAF9964623.1"/>
    <property type="molecule type" value="Genomic_DNA"/>
</dbReference>
<accession>A0A9P6J801</accession>
<feature type="region of interest" description="Disordered" evidence="1">
    <location>
        <begin position="203"/>
        <end position="233"/>
    </location>
</feature>
<dbReference type="AlphaFoldDB" id="A0A9P6J801"/>